<evidence type="ECO:0000313" key="12">
    <source>
        <dbReference type="EMBL" id="QLL33746.1"/>
    </source>
</evidence>
<feature type="domain" description="PHD-type" evidence="9">
    <location>
        <begin position="244"/>
        <end position="294"/>
    </location>
</feature>
<keyword evidence="2" id="KW-0479">Metal-binding</keyword>
<proteinExistence type="predicted"/>
<reference evidence="12 13" key="1">
    <citation type="submission" date="2020-06" db="EMBL/GenBank/DDBJ databases">
        <title>The yeast mating-type switching endonuclease HO is a domesticated member of an unorthodox homing genetic element family.</title>
        <authorList>
            <person name="Coughlan A.Y."/>
            <person name="Lombardi L."/>
            <person name="Braun-Galleani S."/>
            <person name="Martos A.R."/>
            <person name="Galeote V."/>
            <person name="Bigey F."/>
            <person name="Dequin S."/>
            <person name="Byrne K.P."/>
            <person name="Wolfe K.H."/>
        </authorList>
    </citation>
    <scope>NUCLEOTIDE SEQUENCE [LARGE SCALE GENOMIC DNA]</scope>
    <source>
        <strain evidence="12 13">CBS764</strain>
    </source>
</reference>
<dbReference type="SUPFAM" id="SSF51197">
    <property type="entry name" value="Clavaminate synthase-like"/>
    <property type="match status" value="1"/>
</dbReference>
<organism evidence="12 13">
    <name type="scientific">Torulaspora globosa</name>
    <dbReference type="NCBI Taxonomy" id="48254"/>
    <lineage>
        <taxon>Eukaryota</taxon>
        <taxon>Fungi</taxon>
        <taxon>Dikarya</taxon>
        <taxon>Ascomycota</taxon>
        <taxon>Saccharomycotina</taxon>
        <taxon>Saccharomycetes</taxon>
        <taxon>Saccharomycetales</taxon>
        <taxon>Saccharomycetaceae</taxon>
        <taxon>Torulaspora</taxon>
    </lineage>
</organism>
<gene>
    <name evidence="12" type="ORF">HG536_0F00710</name>
</gene>
<dbReference type="SMART" id="SM00249">
    <property type="entry name" value="PHD"/>
    <property type="match status" value="1"/>
</dbReference>
<dbReference type="KEGG" id="tgb:HG536_0F00710"/>
<dbReference type="InterPro" id="IPR019786">
    <property type="entry name" value="Zinc_finger_PHD-type_CS"/>
</dbReference>
<dbReference type="GO" id="GO:0006355">
    <property type="term" value="P:regulation of DNA-templated transcription"/>
    <property type="evidence" value="ECO:0007669"/>
    <property type="project" value="TreeGrafter"/>
</dbReference>
<dbReference type="InterPro" id="IPR001965">
    <property type="entry name" value="Znf_PHD"/>
</dbReference>
<dbReference type="Pfam" id="PF02373">
    <property type="entry name" value="JmjC"/>
    <property type="match status" value="1"/>
</dbReference>
<dbReference type="CDD" id="cd15543">
    <property type="entry name" value="PHD_RSF1"/>
    <property type="match status" value="1"/>
</dbReference>
<dbReference type="GO" id="GO:0034647">
    <property type="term" value="F:histone H3K4me/H3K4me2/H3K4me3 demethylase activity"/>
    <property type="evidence" value="ECO:0007669"/>
    <property type="project" value="TreeGrafter"/>
</dbReference>
<dbReference type="GO" id="GO:0008270">
    <property type="term" value="F:zinc ion binding"/>
    <property type="evidence" value="ECO:0007669"/>
    <property type="project" value="UniProtKB-KW"/>
</dbReference>
<sequence length="780" mass="89181">MELIPTLCPTAEEFSNPIEYLSEPKIQRIGHIYGMVKIKPPEGFNPPFSINKDSFKFNVRIQHLAELNITNRGRMFFMKQLNNYHRAQRGKRSQKLTKPYIVCSGNQRLYFYDLFLNILGHLSPKSGPDVKREYTSKRKRGRSSSNSCTDGNTASVAPLAPLQDLLSDTNLWRSISRILKIPAQELQSVFEQYISKYYSYLALQAKIRGAADFTKLLYTEEYPKSLLSDDESEESSSEEEGNDEEGCVVCDLPNKPTKMILCDSCDKPFHLACLTPPLISIPKGEWICNNCIVGNGYYGFREESRFYTLSEFQQQCNARQQELTVDPVTGKRLSVEEMETKFWNYVNNLENSITVKYGADINGVEPGEISGFPSLAYVPENLSESQKREFAAYTDHPMNLLNLPNAKGSLLPMFDRKISGMTVPWIYVGSTFSTFCWHLEDQYTLSANYQHEGAPKIWYSIPEYSSADFNNLMKNLAPDLFDKQPDLLHQLVTLISPYDKRFKDAKIKCFKAVQNPNEYIITFPKCYHAGFNSGYNFNEAVNFTLDSWVPYGIEAIGDYQLTGKQCVFDMFELMLNVVIEFLKGNSFFQKKEGLLRTSYSELLDLLNSKTKLIKQLPDISVNDTFLKEIVRNSGSKGVVNKIPSPKAEADGSALFKSQADHIGSEDFDVFCTKCHTICFLAFIIHYKSPVTRKRRKMHSLNATQINALKRERGLEVLCLKDYLKLVNETYDKHGDDGDKYNDNNDNNDPFKNDVLNYIRDPQEIRDILRAAGLKIERAKI</sequence>
<dbReference type="OrthoDB" id="1678912at2759"/>
<keyword evidence="13" id="KW-1185">Reference proteome</keyword>
<dbReference type="InterPro" id="IPR003349">
    <property type="entry name" value="JmjN"/>
</dbReference>
<dbReference type="Proteomes" id="UP000515788">
    <property type="component" value="Chromosome 6"/>
</dbReference>
<evidence type="ECO:0008006" key="14">
    <source>
        <dbReference type="Google" id="ProtNLM"/>
    </source>
</evidence>
<dbReference type="Pfam" id="PF00628">
    <property type="entry name" value="PHD"/>
    <property type="match status" value="1"/>
</dbReference>
<dbReference type="GO" id="GO:0005634">
    <property type="term" value="C:nucleus"/>
    <property type="evidence" value="ECO:0007669"/>
    <property type="project" value="UniProtKB-SubCell"/>
</dbReference>
<dbReference type="Gene3D" id="2.30.30.1150">
    <property type="match status" value="1"/>
</dbReference>
<keyword evidence="3 7" id="KW-0863">Zinc-finger</keyword>
<dbReference type="InterPro" id="IPR003347">
    <property type="entry name" value="JmjC_dom"/>
</dbReference>
<evidence type="ECO:0000256" key="1">
    <source>
        <dbReference type="ARBA" id="ARBA00004123"/>
    </source>
</evidence>
<dbReference type="SMART" id="SM00558">
    <property type="entry name" value="JmjC"/>
    <property type="match status" value="1"/>
</dbReference>
<dbReference type="SMART" id="SM00545">
    <property type="entry name" value="JmjN"/>
    <property type="match status" value="1"/>
</dbReference>
<evidence type="ECO:0000256" key="2">
    <source>
        <dbReference type="ARBA" id="ARBA00022723"/>
    </source>
</evidence>
<dbReference type="PROSITE" id="PS01359">
    <property type="entry name" value="ZF_PHD_1"/>
    <property type="match status" value="1"/>
</dbReference>
<dbReference type="PROSITE" id="PS51183">
    <property type="entry name" value="JMJN"/>
    <property type="match status" value="1"/>
</dbReference>
<protein>
    <recommendedName>
        <fullName evidence="14">JmjC domain-containing protein</fullName>
    </recommendedName>
</protein>
<evidence type="ECO:0000259" key="10">
    <source>
        <dbReference type="PROSITE" id="PS51183"/>
    </source>
</evidence>
<dbReference type="PROSITE" id="PS50016">
    <property type="entry name" value="ZF_PHD_2"/>
    <property type="match status" value="1"/>
</dbReference>
<dbReference type="GeneID" id="59326961"/>
<keyword evidence="4" id="KW-0862">Zinc</keyword>
<keyword evidence="5" id="KW-0408">Iron</keyword>
<name>A0A7G3ZJR0_9SACH</name>
<dbReference type="Gene3D" id="2.60.120.650">
    <property type="entry name" value="Cupin"/>
    <property type="match status" value="2"/>
</dbReference>
<dbReference type="PANTHER" id="PTHR10694:SF33">
    <property type="entry name" value="LYSINE-SPECIFIC DEMETHYLASE 5"/>
    <property type="match status" value="1"/>
</dbReference>
<evidence type="ECO:0000259" key="11">
    <source>
        <dbReference type="PROSITE" id="PS51184"/>
    </source>
</evidence>
<dbReference type="GO" id="GO:0000785">
    <property type="term" value="C:chromatin"/>
    <property type="evidence" value="ECO:0007669"/>
    <property type="project" value="TreeGrafter"/>
</dbReference>
<dbReference type="FunFam" id="2.60.120.650:FF:000055">
    <property type="entry name" value="Jhd2p"/>
    <property type="match status" value="1"/>
</dbReference>
<feature type="domain" description="JmjC" evidence="11">
    <location>
        <begin position="392"/>
        <end position="560"/>
    </location>
</feature>
<evidence type="ECO:0000256" key="6">
    <source>
        <dbReference type="ARBA" id="ARBA00023242"/>
    </source>
</evidence>
<dbReference type="RefSeq" id="XP_037140420.1">
    <property type="nucleotide sequence ID" value="XM_037284524.1"/>
</dbReference>
<comment type="subcellular location">
    <subcellularLocation>
        <location evidence="1">Nucleus</location>
    </subcellularLocation>
</comment>
<evidence type="ECO:0000256" key="4">
    <source>
        <dbReference type="ARBA" id="ARBA00022833"/>
    </source>
</evidence>
<dbReference type="PROSITE" id="PS51184">
    <property type="entry name" value="JMJC"/>
    <property type="match status" value="1"/>
</dbReference>
<evidence type="ECO:0000313" key="13">
    <source>
        <dbReference type="Proteomes" id="UP000515788"/>
    </source>
</evidence>
<evidence type="ECO:0000256" key="5">
    <source>
        <dbReference type="ARBA" id="ARBA00023004"/>
    </source>
</evidence>
<dbReference type="InterPro" id="IPR019787">
    <property type="entry name" value="Znf_PHD-finger"/>
</dbReference>
<dbReference type="EMBL" id="CP059251">
    <property type="protein sequence ID" value="QLL33746.1"/>
    <property type="molecule type" value="Genomic_DNA"/>
</dbReference>
<feature type="region of interest" description="Disordered" evidence="8">
    <location>
        <begin position="126"/>
        <end position="153"/>
    </location>
</feature>
<dbReference type="AlphaFoldDB" id="A0A7G3ZJR0"/>
<evidence type="ECO:0000256" key="7">
    <source>
        <dbReference type="PROSITE-ProRule" id="PRU00146"/>
    </source>
</evidence>
<accession>A0A7G3ZJR0</accession>
<dbReference type="SUPFAM" id="SSF57903">
    <property type="entry name" value="FYVE/PHD zinc finger"/>
    <property type="match status" value="1"/>
</dbReference>
<feature type="domain" description="JmjN" evidence="10">
    <location>
        <begin position="4"/>
        <end position="47"/>
    </location>
</feature>
<evidence type="ECO:0000256" key="3">
    <source>
        <dbReference type="ARBA" id="ARBA00022771"/>
    </source>
</evidence>
<dbReference type="InterPro" id="IPR011011">
    <property type="entry name" value="Znf_FYVE_PHD"/>
</dbReference>
<dbReference type="Pfam" id="PF02375">
    <property type="entry name" value="JmjN"/>
    <property type="match status" value="1"/>
</dbReference>
<evidence type="ECO:0000256" key="8">
    <source>
        <dbReference type="SAM" id="MobiDB-lite"/>
    </source>
</evidence>
<keyword evidence="6" id="KW-0539">Nucleus</keyword>
<dbReference type="PANTHER" id="PTHR10694">
    <property type="entry name" value="LYSINE-SPECIFIC DEMETHYLASE"/>
    <property type="match status" value="1"/>
</dbReference>
<evidence type="ECO:0000259" key="9">
    <source>
        <dbReference type="PROSITE" id="PS50016"/>
    </source>
</evidence>